<evidence type="ECO:0000256" key="3">
    <source>
        <dbReference type="ARBA" id="ARBA00022449"/>
    </source>
</evidence>
<evidence type="ECO:0000256" key="5">
    <source>
        <dbReference type="ARBA" id="ARBA00022692"/>
    </source>
</evidence>
<keyword evidence="13" id="KW-1185">Reference proteome</keyword>
<dbReference type="InterPro" id="IPR004670">
    <property type="entry name" value="NhaA"/>
</dbReference>
<comment type="subcellular location">
    <subcellularLocation>
        <location evidence="1">Cell inner membrane</location>
        <topology evidence="1">Multi-pass membrane protein</topology>
    </subcellularLocation>
</comment>
<evidence type="ECO:0000256" key="9">
    <source>
        <dbReference type="ARBA" id="ARBA00023136"/>
    </source>
</evidence>
<keyword evidence="7" id="KW-0915">Sodium</keyword>
<gene>
    <name evidence="12" type="ORF">GCM10025866_06040</name>
</gene>
<evidence type="ECO:0000256" key="8">
    <source>
        <dbReference type="ARBA" id="ARBA00023065"/>
    </source>
</evidence>
<name>A0ABN6XIJ6_9MICO</name>
<dbReference type="Proteomes" id="UP001321498">
    <property type="component" value="Chromosome"/>
</dbReference>
<keyword evidence="3" id="KW-0050">Antiport</keyword>
<evidence type="ECO:0000256" key="4">
    <source>
        <dbReference type="ARBA" id="ARBA00022475"/>
    </source>
</evidence>
<dbReference type="Gene3D" id="1.20.1530.10">
    <property type="entry name" value="Na+/H+ antiporter like domain"/>
    <property type="match status" value="1"/>
</dbReference>
<organism evidence="12 13">
    <name type="scientific">Naasia aerilata</name>
    <dbReference type="NCBI Taxonomy" id="1162966"/>
    <lineage>
        <taxon>Bacteria</taxon>
        <taxon>Bacillati</taxon>
        <taxon>Actinomycetota</taxon>
        <taxon>Actinomycetes</taxon>
        <taxon>Micrococcales</taxon>
        <taxon>Microbacteriaceae</taxon>
        <taxon>Naasia</taxon>
    </lineage>
</organism>
<feature type="transmembrane region" description="Helical" evidence="11">
    <location>
        <begin position="85"/>
        <end position="106"/>
    </location>
</feature>
<feature type="transmembrane region" description="Helical" evidence="11">
    <location>
        <begin position="118"/>
        <end position="135"/>
    </location>
</feature>
<dbReference type="InterPro" id="IPR023171">
    <property type="entry name" value="Na/H_antiporter_dom_sf"/>
</dbReference>
<dbReference type="PANTHER" id="PTHR30341">
    <property type="entry name" value="SODIUM ION/PROTON ANTIPORTER NHAA-RELATED"/>
    <property type="match status" value="1"/>
</dbReference>
<keyword evidence="5 11" id="KW-0812">Transmembrane</keyword>
<protein>
    <submittedName>
        <fullName evidence="12">Uncharacterized protein</fullName>
    </submittedName>
</protein>
<keyword evidence="2" id="KW-0813">Transport</keyword>
<keyword evidence="10" id="KW-0739">Sodium transport</keyword>
<accession>A0ABN6XIJ6</accession>
<evidence type="ECO:0000256" key="6">
    <source>
        <dbReference type="ARBA" id="ARBA00022989"/>
    </source>
</evidence>
<reference evidence="13" key="1">
    <citation type="journal article" date="2019" name="Int. J. Syst. Evol. Microbiol.">
        <title>The Global Catalogue of Microorganisms (GCM) 10K type strain sequencing project: providing services to taxonomists for standard genome sequencing and annotation.</title>
        <authorList>
            <consortium name="The Broad Institute Genomics Platform"/>
            <consortium name="The Broad Institute Genome Sequencing Center for Infectious Disease"/>
            <person name="Wu L."/>
            <person name="Ma J."/>
        </authorList>
    </citation>
    <scope>NUCLEOTIDE SEQUENCE [LARGE SCALE GENOMIC DNA]</scope>
    <source>
        <strain evidence="13">NBRC 108725</strain>
    </source>
</reference>
<evidence type="ECO:0000256" key="10">
    <source>
        <dbReference type="ARBA" id="ARBA00023201"/>
    </source>
</evidence>
<evidence type="ECO:0000313" key="12">
    <source>
        <dbReference type="EMBL" id="BDZ44695.1"/>
    </source>
</evidence>
<proteinExistence type="predicted"/>
<dbReference type="PANTHER" id="PTHR30341:SF0">
    <property type="entry name" value="NA(+)_H(+) ANTIPORTER NHAA"/>
    <property type="match status" value="1"/>
</dbReference>
<evidence type="ECO:0000256" key="7">
    <source>
        <dbReference type="ARBA" id="ARBA00023053"/>
    </source>
</evidence>
<keyword evidence="9 11" id="KW-0472">Membrane</keyword>
<evidence type="ECO:0000256" key="11">
    <source>
        <dbReference type="SAM" id="Phobius"/>
    </source>
</evidence>
<evidence type="ECO:0000256" key="2">
    <source>
        <dbReference type="ARBA" id="ARBA00022448"/>
    </source>
</evidence>
<feature type="transmembrane region" description="Helical" evidence="11">
    <location>
        <begin position="51"/>
        <end position="70"/>
    </location>
</feature>
<dbReference type="Pfam" id="PF06965">
    <property type="entry name" value="Na_H_antiport_1"/>
    <property type="match status" value="1"/>
</dbReference>
<keyword evidence="8" id="KW-0406">Ion transport</keyword>
<keyword evidence="6 11" id="KW-1133">Transmembrane helix</keyword>
<evidence type="ECO:0000256" key="1">
    <source>
        <dbReference type="ARBA" id="ARBA00004429"/>
    </source>
</evidence>
<evidence type="ECO:0000313" key="13">
    <source>
        <dbReference type="Proteomes" id="UP001321498"/>
    </source>
</evidence>
<keyword evidence="4" id="KW-1003">Cell membrane</keyword>
<dbReference type="EMBL" id="AP027731">
    <property type="protein sequence ID" value="BDZ44695.1"/>
    <property type="molecule type" value="Genomic_DNA"/>
</dbReference>
<sequence length="158" mass="16383">MHVFRFERYAAATLLAAAALALLLANLPVGPSVLALRDSHLPILGIDLSVGHWISDGLLAVFFFLVAIELRHEVTHGELASPSKALVPAIAAAGGVVVPALLYLLLTAGSGYSRGWPIPTATDIAFALGVLAIFGRGLPPVFARSCSPSPCSTTSSRS</sequence>